<keyword evidence="3" id="KW-0408">Iron</keyword>
<sequence length="461" mass="51051">MAINPSMDAPPAVKAPLGLPLLTYIQQDPLGAASHFQRRLGDVARLNILFRRIYYFFSPEAARQILVDHQADFTREARLLKIFESFQGKNVLTTEGADWERQRRILAPGFSPKRISGYINLMRAAIHDSVREELPAVRGGSAIVDVDALTTCITMDVILRTLFSQPTTRTEANRVSTAIRALTRQSMREVFWAFIPPEWMPYPGRAEKRKHLRVINTLIATQVDARKSGVTSSGSSQDVLEMLLAARDDQPTSASATLTSKEIHDNCVLLFSAGFDTASSALTWWIGLMATHPEVVARLRDEIGAASAGASPIESVARLPYLNATIKEAMRLYPPSTALFTRVALRDVVIGDTPVKKGTLVVIPIWHLHRDPRSFDEPGAFRPERFMPGAPAIPRSAYLAFGAGPHFCLGQHFATIEMALIAAHIVQNFDLSMEDGAVLPEPVVDIALKPKTPLRVRFTRR</sequence>
<comment type="cofactor">
    <cofactor evidence="1">
        <name>heme</name>
        <dbReference type="ChEBI" id="CHEBI:30413"/>
    </cofactor>
</comment>
<evidence type="ECO:0000256" key="2">
    <source>
        <dbReference type="ARBA" id="ARBA00010617"/>
    </source>
</evidence>
<keyword evidence="3" id="KW-0560">Oxidoreductase</keyword>
<dbReference type="PRINTS" id="PR00385">
    <property type="entry name" value="P450"/>
</dbReference>
<keyword evidence="3" id="KW-0349">Heme</keyword>
<accession>A0ABV6RRH1</accession>
<comment type="caution">
    <text evidence="4">The sequence shown here is derived from an EMBL/GenBank/DDBJ whole genome shotgun (WGS) entry which is preliminary data.</text>
</comment>
<dbReference type="Proteomes" id="UP001589896">
    <property type="component" value="Unassembled WGS sequence"/>
</dbReference>
<dbReference type="Gene3D" id="1.10.630.10">
    <property type="entry name" value="Cytochrome P450"/>
    <property type="match status" value="1"/>
</dbReference>
<dbReference type="SUPFAM" id="SSF48264">
    <property type="entry name" value="Cytochrome P450"/>
    <property type="match status" value="1"/>
</dbReference>
<dbReference type="RefSeq" id="WP_386670488.1">
    <property type="nucleotide sequence ID" value="NZ_JBHLTG010000004.1"/>
</dbReference>
<organism evidence="4 5">
    <name type="scientific">Lysobacter korlensis</name>
    <dbReference type="NCBI Taxonomy" id="553636"/>
    <lineage>
        <taxon>Bacteria</taxon>
        <taxon>Pseudomonadati</taxon>
        <taxon>Pseudomonadota</taxon>
        <taxon>Gammaproteobacteria</taxon>
        <taxon>Lysobacterales</taxon>
        <taxon>Lysobacteraceae</taxon>
        <taxon>Lysobacter</taxon>
    </lineage>
</organism>
<proteinExistence type="inferred from homology"/>
<comment type="similarity">
    <text evidence="2 3">Belongs to the cytochrome P450 family.</text>
</comment>
<dbReference type="PANTHER" id="PTHR24305:SF166">
    <property type="entry name" value="CYTOCHROME P450 12A4, MITOCHONDRIAL-RELATED"/>
    <property type="match status" value="1"/>
</dbReference>
<evidence type="ECO:0000313" key="4">
    <source>
        <dbReference type="EMBL" id="MFC0679575.1"/>
    </source>
</evidence>
<evidence type="ECO:0000313" key="5">
    <source>
        <dbReference type="Proteomes" id="UP001589896"/>
    </source>
</evidence>
<name>A0ABV6RRH1_9GAMM</name>
<dbReference type="InterPro" id="IPR001128">
    <property type="entry name" value="Cyt_P450"/>
</dbReference>
<evidence type="ECO:0000256" key="3">
    <source>
        <dbReference type="RuleBase" id="RU000461"/>
    </source>
</evidence>
<protein>
    <submittedName>
        <fullName evidence="4">Cytochrome P450</fullName>
    </submittedName>
</protein>
<dbReference type="PANTHER" id="PTHR24305">
    <property type="entry name" value="CYTOCHROME P450"/>
    <property type="match status" value="1"/>
</dbReference>
<dbReference type="InterPro" id="IPR002401">
    <property type="entry name" value="Cyt_P450_E_grp-I"/>
</dbReference>
<dbReference type="InterPro" id="IPR050121">
    <property type="entry name" value="Cytochrome_P450_monoxygenase"/>
</dbReference>
<keyword evidence="3" id="KW-0479">Metal-binding</keyword>
<evidence type="ECO:0000256" key="1">
    <source>
        <dbReference type="ARBA" id="ARBA00001971"/>
    </source>
</evidence>
<dbReference type="InterPro" id="IPR036396">
    <property type="entry name" value="Cyt_P450_sf"/>
</dbReference>
<reference evidence="4 5" key="1">
    <citation type="submission" date="2024-09" db="EMBL/GenBank/DDBJ databases">
        <authorList>
            <person name="Sun Q."/>
            <person name="Mori K."/>
        </authorList>
    </citation>
    <scope>NUCLEOTIDE SEQUENCE [LARGE SCALE GENOMIC DNA]</scope>
    <source>
        <strain evidence="4 5">KCTC 23076</strain>
    </source>
</reference>
<dbReference type="PRINTS" id="PR00463">
    <property type="entry name" value="EP450I"/>
</dbReference>
<gene>
    <name evidence="4" type="ORF">ACFFGH_17195</name>
</gene>
<keyword evidence="5" id="KW-1185">Reference proteome</keyword>
<dbReference type="EMBL" id="JBHLTG010000004">
    <property type="protein sequence ID" value="MFC0679575.1"/>
    <property type="molecule type" value="Genomic_DNA"/>
</dbReference>
<dbReference type="PROSITE" id="PS00086">
    <property type="entry name" value="CYTOCHROME_P450"/>
    <property type="match status" value="1"/>
</dbReference>
<dbReference type="Pfam" id="PF00067">
    <property type="entry name" value="p450"/>
    <property type="match status" value="1"/>
</dbReference>
<dbReference type="InterPro" id="IPR017972">
    <property type="entry name" value="Cyt_P450_CS"/>
</dbReference>
<keyword evidence="3" id="KW-0503">Monooxygenase</keyword>